<dbReference type="PANTHER" id="PTHR30055">
    <property type="entry name" value="HTH-TYPE TRANSCRIPTIONAL REGULATOR RUTR"/>
    <property type="match status" value="1"/>
</dbReference>
<keyword evidence="3" id="KW-0804">Transcription</keyword>
<gene>
    <name evidence="5" type="ORF">UFOPK3331_02132</name>
</gene>
<dbReference type="Pfam" id="PF21943">
    <property type="entry name" value="TetR_C_46"/>
    <property type="match status" value="1"/>
</dbReference>
<keyword evidence="2" id="KW-0238">DNA-binding</keyword>
<evidence type="ECO:0000259" key="4">
    <source>
        <dbReference type="PROSITE" id="PS50977"/>
    </source>
</evidence>
<dbReference type="InterPro" id="IPR050109">
    <property type="entry name" value="HTH-type_TetR-like_transc_reg"/>
</dbReference>
<evidence type="ECO:0000256" key="3">
    <source>
        <dbReference type="ARBA" id="ARBA00023163"/>
    </source>
</evidence>
<dbReference type="Gene3D" id="1.10.357.10">
    <property type="entry name" value="Tetracycline Repressor, domain 2"/>
    <property type="match status" value="1"/>
</dbReference>
<dbReference type="InterPro" id="IPR023772">
    <property type="entry name" value="DNA-bd_HTH_TetR-type_CS"/>
</dbReference>
<dbReference type="GO" id="GO:0000976">
    <property type="term" value="F:transcription cis-regulatory region binding"/>
    <property type="evidence" value="ECO:0007669"/>
    <property type="project" value="TreeGrafter"/>
</dbReference>
<protein>
    <submittedName>
        <fullName evidence="5">Unannotated protein</fullName>
    </submittedName>
</protein>
<dbReference type="PROSITE" id="PS50977">
    <property type="entry name" value="HTH_TETR_2"/>
    <property type="match status" value="1"/>
</dbReference>
<dbReference type="InterPro" id="IPR001647">
    <property type="entry name" value="HTH_TetR"/>
</dbReference>
<organism evidence="5">
    <name type="scientific">freshwater metagenome</name>
    <dbReference type="NCBI Taxonomy" id="449393"/>
    <lineage>
        <taxon>unclassified sequences</taxon>
        <taxon>metagenomes</taxon>
        <taxon>ecological metagenomes</taxon>
    </lineage>
</organism>
<dbReference type="InterPro" id="IPR054129">
    <property type="entry name" value="DesT_TetR_C"/>
</dbReference>
<dbReference type="Pfam" id="PF00440">
    <property type="entry name" value="TetR_N"/>
    <property type="match status" value="1"/>
</dbReference>
<keyword evidence="1" id="KW-0805">Transcription regulation</keyword>
<dbReference type="GO" id="GO:0003700">
    <property type="term" value="F:DNA-binding transcription factor activity"/>
    <property type="evidence" value="ECO:0007669"/>
    <property type="project" value="TreeGrafter"/>
</dbReference>
<reference evidence="5" key="1">
    <citation type="submission" date="2020-05" db="EMBL/GenBank/DDBJ databases">
        <authorList>
            <person name="Chiriac C."/>
            <person name="Salcher M."/>
            <person name="Ghai R."/>
            <person name="Kavagutti S V."/>
        </authorList>
    </citation>
    <scope>NUCLEOTIDE SEQUENCE</scope>
</reference>
<evidence type="ECO:0000313" key="5">
    <source>
        <dbReference type="EMBL" id="CAB4347169.1"/>
    </source>
</evidence>
<dbReference type="InterPro" id="IPR036271">
    <property type="entry name" value="Tet_transcr_reg_TetR-rel_C_sf"/>
</dbReference>
<accession>A0A6J6A0Z2</accession>
<dbReference type="SUPFAM" id="SSF46689">
    <property type="entry name" value="Homeodomain-like"/>
    <property type="match status" value="1"/>
</dbReference>
<dbReference type="PANTHER" id="PTHR30055:SF160">
    <property type="entry name" value="TRANSCRIPTIONAL REGULATORY PROTEIN (PROBABLY ASNC-FAMILY)-RELATED"/>
    <property type="match status" value="1"/>
</dbReference>
<dbReference type="InterPro" id="IPR009057">
    <property type="entry name" value="Homeodomain-like_sf"/>
</dbReference>
<name>A0A6J6A0Z2_9ZZZZ</name>
<dbReference type="EMBL" id="CAESAL010000152">
    <property type="protein sequence ID" value="CAB4347169.1"/>
    <property type="molecule type" value="Genomic_DNA"/>
</dbReference>
<sequence>MSSRLPASERRHQLLDTALATFARLGYRDASMNDIADAAGVTKPVLYQHFTSKRELFLELLADVAVRLRSAVRDAAASSETDGPRAQVEAGFAAWFTWVDTNRDGFTVLFDSEVRRDPEFAEQAAKVQREMADTVAEFIVAEGLEPERRRLLAYGIVGLGESTCRRWLEKEIDLDADELAVQVAGLAWAGLRGLSPV</sequence>
<dbReference type="AlphaFoldDB" id="A0A6J6A0Z2"/>
<evidence type="ECO:0000256" key="1">
    <source>
        <dbReference type="ARBA" id="ARBA00023015"/>
    </source>
</evidence>
<proteinExistence type="predicted"/>
<evidence type="ECO:0000256" key="2">
    <source>
        <dbReference type="ARBA" id="ARBA00023125"/>
    </source>
</evidence>
<dbReference type="PRINTS" id="PR00455">
    <property type="entry name" value="HTHTETR"/>
</dbReference>
<dbReference type="PROSITE" id="PS01081">
    <property type="entry name" value="HTH_TETR_1"/>
    <property type="match status" value="1"/>
</dbReference>
<feature type="domain" description="HTH tetR-type" evidence="4">
    <location>
        <begin position="8"/>
        <end position="68"/>
    </location>
</feature>
<dbReference type="SUPFAM" id="SSF48498">
    <property type="entry name" value="Tetracyclin repressor-like, C-terminal domain"/>
    <property type="match status" value="1"/>
</dbReference>
<dbReference type="FunFam" id="1.10.10.60:FF:000141">
    <property type="entry name" value="TetR family transcriptional regulator"/>
    <property type="match status" value="1"/>
</dbReference>